<dbReference type="Gene3D" id="1.10.555.10">
    <property type="entry name" value="Rho GTPase activation protein"/>
    <property type="match status" value="1"/>
</dbReference>
<dbReference type="AlphaFoldDB" id="A0A9P0CML2"/>
<dbReference type="Pfam" id="PF00620">
    <property type="entry name" value="RhoGAP"/>
    <property type="match status" value="1"/>
</dbReference>
<dbReference type="GO" id="GO:0007165">
    <property type="term" value="P:signal transduction"/>
    <property type="evidence" value="ECO:0007669"/>
    <property type="project" value="InterPro"/>
</dbReference>
<feature type="compositionally biased region" description="Basic and acidic residues" evidence="2">
    <location>
        <begin position="438"/>
        <end position="449"/>
    </location>
</feature>
<dbReference type="Proteomes" id="UP001153636">
    <property type="component" value="Chromosome 2"/>
</dbReference>
<dbReference type="SMART" id="SM00324">
    <property type="entry name" value="RhoGAP"/>
    <property type="match status" value="1"/>
</dbReference>
<protein>
    <recommendedName>
        <fullName evidence="3">Rho-GAP domain-containing protein</fullName>
    </recommendedName>
</protein>
<dbReference type="PANTHER" id="PTHR14963:SF7">
    <property type="entry name" value="RHO GTPASE-ACTIVATING PROTEIN 19"/>
    <property type="match status" value="1"/>
</dbReference>
<dbReference type="PANTHER" id="PTHR14963">
    <property type="entry name" value="RHO GTPASE ACTIVATING PROTEIN 18,19-RELATED"/>
    <property type="match status" value="1"/>
</dbReference>
<keyword evidence="5" id="KW-1185">Reference proteome</keyword>
<name>A0A9P0CML2_9CUCU</name>
<dbReference type="PROSITE" id="PS50238">
    <property type="entry name" value="RHOGAP"/>
    <property type="match status" value="1"/>
</dbReference>
<accession>A0A9P0CML2</accession>
<dbReference type="OrthoDB" id="10061772at2759"/>
<dbReference type="GO" id="GO:0051056">
    <property type="term" value="P:regulation of small GTPase mediated signal transduction"/>
    <property type="evidence" value="ECO:0007669"/>
    <property type="project" value="TreeGrafter"/>
</dbReference>
<evidence type="ECO:0000256" key="1">
    <source>
        <dbReference type="ARBA" id="ARBA00022468"/>
    </source>
</evidence>
<evidence type="ECO:0000256" key="2">
    <source>
        <dbReference type="SAM" id="MobiDB-lite"/>
    </source>
</evidence>
<dbReference type="InterPro" id="IPR000198">
    <property type="entry name" value="RhoGAP_dom"/>
</dbReference>
<dbReference type="EMBL" id="OV651814">
    <property type="protein sequence ID" value="CAH1106122.1"/>
    <property type="molecule type" value="Genomic_DNA"/>
</dbReference>
<feature type="compositionally biased region" description="Polar residues" evidence="2">
    <location>
        <begin position="415"/>
        <end position="427"/>
    </location>
</feature>
<keyword evidence="1" id="KW-0343">GTPase activation</keyword>
<gene>
    <name evidence="4" type="ORF">PSYICH_LOCUS7842</name>
</gene>
<evidence type="ECO:0000313" key="5">
    <source>
        <dbReference type="Proteomes" id="UP001153636"/>
    </source>
</evidence>
<feature type="domain" description="Rho-GAP" evidence="3">
    <location>
        <begin position="64"/>
        <end position="263"/>
    </location>
</feature>
<dbReference type="GO" id="GO:0005737">
    <property type="term" value="C:cytoplasm"/>
    <property type="evidence" value="ECO:0007669"/>
    <property type="project" value="TreeGrafter"/>
</dbReference>
<proteinExistence type="predicted"/>
<evidence type="ECO:0000313" key="4">
    <source>
        <dbReference type="EMBL" id="CAH1106122.1"/>
    </source>
</evidence>
<dbReference type="GO" id="GO:0005096">
    <property type="term" value="F:GTPase activator activity"/>
    <property type="evidence" value="ECO:0007669"/>
    <property type="project" value="UniProtKB-KW"/>
</dbReference>
<sequence>MCSKTDDTDQIIVQRFKKDYTEQFYILVRMHLSFLLDLNTEENDSVPEKGRIKKWNLVPFSKKSKLRSVIEGAPLTQEGINQIFQLIEFLKQEDNIKSEGIFRRTGSIERQQELKYLLNQGSFLDLGSGTYSVHDCASVLKGFFQDLPDPLLTEVHFPVYCQIAELYDINISALQESKLLEALQLLLLLLPSENKLLLKDLLELLHVTASFESHNRMSPDNLAKLFTPHLLCPRNLTPAILLKVSQSLFSIVSFMIMKYKEVFKIPSKLILDFKAKYEKKRILSPVRHLNESTADVASTVFTFVDRECTTKENQSNPTETALAQLYAHIQSLPESSKKRKLVKQFNKENGHGTPLQTVKNSKNRSIGDSIKKHIFHKHLARKKGFLMKDSPCGTSESPLGSPSLVTRARLFCHHNSNSSTDQSQDGQCPNPKRMKSSKSCERLTSKESDNLQGKGSLSEPEFSDIEESGDCNVYLTSTPACFPLKACDVFTPDSKDRKSMSPITMSAQRMSRAMQETMMTPRSRKPVLLLSGTNINALPKMEHPNRFMDNVTEEKERIDSPSSCFQVSLPFKSKSEGDIQRNKIEVPKINKSDTEAILTDTFREYLSNRDMITFYSPQDSSFSSRTDDFNSTDLGNLTDGQFSDSLMYCLNGNNPEELNVIEEEQEEKKLVLKPKKFDENGKPIMFETSF</sequence>
<dbReference type="InterPro" id="IPR008936">
    <property type="entry name" value="Rho_GTPase_activation_prot"/>
</dbReference>
<evidence type="ECO:0000259" key="3">
    <source>
        <dbReference type="PROSITE" id="PS50238"/>
    </source>
</evidence>
<dbReference type="SUPFAM" id="SSF48350">
    <property type="entry name" value="GTPase activation domain, GAP"/>
    <property type="match status" value="1"/>
</dbReference>
<feature type="region of interest" description="Disordered" evidence="2">
    <location>
        <begin position="415"/>
        <end position="463"/>
    </location>
</feature>
<reference evidence="4" key="1">
    <citation type="submission" date="2022-01" db="EMBL/GenBank/DDBJ databases">
        <authorList>
            <person name="King R."/>
        </authorList>
    </citation>
    <scope>NUCLEOTIDE SEQUENCE</scope>
</reference>
<organism evidence="4 5">
    <name type="scientific">Psylliodes chrysocephalus</name>
    <dbReference type="NCBI Taxonomy" id="3402493"/>
    <lineage>
        <taxon>Eukaryota</taxon>
        <taxon>Metazoa</taxon>
        <taxon>Ecdysozoa</taxon>
        <taxon>Arthropoda</taxon>
        <taxon>Hexapoda</taxon>
        <taxon>Insecta</taxon>
        <taxon>Pterygota</taxon>
        <taxon>Neoptera</taxon>
        <taxon>Endopterygota</taxon>
        <taxon>Coleoptera</taxon>
        <taxon>Polyphaga</taxon>
        <taxon>Cucujiformia</taxon>
        <taxon>Chrysomeloidea</taxon>
        <taxon>Chrysomelidae</taxon>
        <taxon>Galerucinae</taxon>
        <taxon>Alticini</taxon>
        <taxon>Psylliodes</taxon>
    </lineage>
</organism>